<dbReference type="GO" id="GO:0016879">
    <property type="term" value="F:ligase activity, forming carbon-nitrogen bonds"/>
    <property type="evidence" value="ECO:0007669"/>
    <property type="project" value="TreeGrafter"/>
</dbReference>
<dbReference type="PROSITE" id="PS50975">
    <property type="entry name" value="ATP_GRASP"/>
    <property type="match status" value="1"/>
</dbReference>
<dbReference type="AlphaFoldDB" id="A0A8S1P093"/>
<dbReference type="GO" id="GO:0005524">
    <property type="term" value="F:ATP binding"/>
    <property type="evidence" value="ECO:0007669"/>
    <property type="project" value="UniProtKB-UniRule"/>
</dbReference>
<name>A0A8S1P093_9CILI</name>
<dbReference type="Proteomes" id="UP000692954">
    <property type="component" value="Unassembled WGS sequence"/>
</dbReference>
<gene>
    <name evidence="3" type="ORF">PSON_ATCC_30995.1.T0650018</name>
</gene>
<dbReference type="PANTHER" id="PTHR21621:SF0">
    <property type="entry name" value="BETA-CITRYLGLUTAMATE SYNTHASE B-RELATED"/>
    <property type="match status" value="1"/>
</dbReference>
<evidence type="ECO:0000259" key="2">
    <source>
        <dbReference type="PROSITE" id="PS50975"/>
    </source>
</evidence>
<proteinExistence type="predicted"/>
<accession>A0A8S1P093</accession>
<keyword evidence="1" id="KW-0547">Nucleotide-binding</keyword>
<dbReference type="EMBL" id="CAJJDN010000065">
    <property type="protein sequence ID" value="CAD8095645.1"/>
    <property type="molecule type" value="Genomic_DNA"/>
</dbReference>
<keyword evidence="1" id="KW-0067">ATP-binding</keyword>
<sequence>MFKVIYIRNADPVFFTELDDRLQNCLRKLGVEVTQVELEDLYFEWEGGKISFFNKGELIEFDGIMNWGYMSPKHMQDFNYLIEAAESAGKVTLHSTNAEKILQSKLLQGLRFAKHGVPIPKSMAAFTVNSIKQTVRSNFAQQERGVVKALDGYGGDGVQLARGQDEIISMASKEVWKNHQSVIQKFIPDSIGKSVRALCMNGQLILACEFSDTGSDFRSNNGYHESLKLVNKMDQFKKYEEIALKAVNAIEPYLTVGGVDILDSEVYGLQVLEVNGWSDLWDSERITGIDTFQKVAESYFARLKRHYHKE</sequence>
<dbReference type="InterPro" id="IPR013651">
    <property type="entry name" value="ATP-grasp_RimK-type"/>
</dbReference>
<dbReference type="Pfam" id="PF08443">
    <property type="entry name" value="RimK"/>
    <property type="match status" value="1"/>
</dbReference>
<evidence type="ECO:0000313" key="3">
    <source>
        <dbReference type="EMBL" id="CAD8095645.1"/>
    </source>
</evidence>
<feature type="domain" description="ATP-grasp" evidence="2">
    <location>
        <begin position="109"/>
        <end position="300"/>
    </location>
</feature>
<reference evidence="3" key="1">
    <citation type="submission" date="2021-01" db="EMBL/GenBank/DDBJ databases">
        <authorList>
            <consortium name="Genoscope - CEA"/>
            <person name="William W."/>
        </authorList>
    </citation>
    <scope>NUCLEOTIDE SEQUENCE</scope>
</reference>
<dbReference type="PANTHER" id="PTHR21621">
    <property type="entry name" value="RIBOSOMAL PROTEIN S6 MODIFICATION PROTEIN"/>
    <property type="match status" value="1"/>
</dbReference>
<dbReference type="GO" id="GO:0046872">
    <property type="term" value="F:metal ion binding"/>
    <property type="evidence" value="ECO:0007669"/>
    <property type="project" value="InterPro"/>
</dbReference>
<dbReference type="GO" id="GO:0005737">
    <property type="term" value="C:cytoplasm"/>
    <property type="evidence" value="ECO:0007669"/>
    <property type="project" value="TreeGrafter"/>
</dbReference>
<dbReference type="InterPro" id="IPR011761">
    <property type="entry name" value="ATP-grasp"/>
</dbReference>
<comment type="caution">
    <text evidence="3">The sequence shown here is derived from an EMBL/GenBank/DDBJ whole genome shotgun (WGS) entry which is preliminary data.</text>
</comment>
<evidence type="ECO:0000313" key="4">
    <source>
        <dbReference type="Proteomes" id="UP000692954"/>
    </source>
</evidence>
<evidence type="ECO:0000256" key="1">
    <source>
        <dbReference type="PROSITE-ProRule" id="PRU00409"/>
    </source>
</evidence>
<organism evidence="3 4">
    <name type="scientific">Paramecium sonneborni</name>
    <dbReference type="NCBI Taxonomy" id="65129"/>
    <lineage>
        <taxon>Eukaryota</taxon>
        <taxon>Sar</taxon>
        <taxon>Alveolata</taxon>
        <taxon>Ciliophora</taxon>
        <taxon>Intramacronucleata</taxon>
        <taxon>Oligohymenophorea</taxon>
        <taxon>Peniculida</taxon>
        <taxon>Parameciidae</taxon>
        <taxon>Paramecium</taxon>
    </lineage>
</organism>
<protein>
    <recommendedName>
        <fullName evidence="2">ATP-grasp domain-containing protein</fullName>
    </recommendedName>
</protein>
<keyword evidence="4" id="KW-1185">Reference proteome</keyword>
<dbReference type="OrthoDB" id="283371at2759"/>